<dbReference type="InterPro" id="IPR007078">
    <property type="entry name" value="Haem_export_protD_CcmD"/>
</dbReference>
<comment type="similarity">
    <text evidence="3 12">Belongs to the CcmD/CycX/HelD family.</text>
</comment>
<dbReference type="GO" id="GO:0005886">
    <property type="term" value="C:plasma membrane"/>
    <property type="evidence" value="ECO:0007669"/>
    <property type="project" value="UniProtKB-SubCell"/>
</dbReference>
<evidence type="ECO:0000256" key="7">
    <source>
        <dbReference type="ARBA" id="ARBA00022519"/>
    </source>
</evidence>
<evidence type="ECO:0000256" key="10">
    <source>
        <dbReference type="ARBA" id="ARBA00022989"/>
    </source>
</evidence>
<dbReference type="GO" id="GO:0015886">
    <property type="term" value="P:heme transport"/>
    <property type="evidence" value="ECO:0007669"/>
    <property type="project" value="InterPro"/>
</dbReference>
<dbReference type="GO" id="GO:0017004">
    <property type="term" value="P:cytochrome complex assembly"/>
    <property type="evidence" value="ECO:0007669"/>
    <property type="project" value="UniProtKB-KW"/>
</dbReference>
<organism evidence="13 14">
    <name type="scientific">Aliiruegeria lutimaris</name>
    <dbReference type="NCBI Taxonomy" id="571298"/>
    <lineage>
        <taxon>Bacteria</taxon>
        <taxon>Pseudomonadati</taxon>
        <taxon>Pseudomonadota</taxon>
        <taxon>Alphaproteobacteria</taxon>
        <taxon>Rhodobacterales</taxon>
        <taxon>Roseobacteraceae</taxon>
        <taxon>Aliiruegeria</taxon>
    </lineage>
</organism>
<dbReference type="AlphaFoldDB" id="A0A1G8IEY2"/>
<accession>A0A1G8IEY2</accession>
<dbReference type="RefSeq" id="WP_093147056.1">
    <property type="nucleotide sequence ID" value="NZ_FNEK01000001.1"/>
</dbReference>
<dbReference type="EMBL" id="FNEK01000001">
    <property type="protein sequence ID" value="SDI17402.1"/>
    <property type="molecule type" value="Genomic_DNA"/>
</dbReference>
<keyword evidence="8 12" id="KW-0812">Transmembrane</keyword>
<keyword evidence="9 12" id="KW-0201">Cytochrome c-type biogenesis</keyword>
<evidence type="ECO:0000256" key="2">
    <source>
        <dbReference type="ARBA" id="ARBA00004377"/>
    </source>
</evidence>
<evidence type="ECO:0000256" key="9">
    <source>
        <dbReference type="ARBA" id="ARBA00022748"/>
    </source>
</evidence>
<keyword evidence="14" id="KW-1185">Reference proteome</keyword>
<evidence type="ECO:0000256" key="6">
    <source>
        <dbReference type="ARBA" id="ARBA00022475"/>
    </source>
</evidence>
<keyword evidence="10 12" id="KW-1133">Transmembrane helix</keyword>
<evidence type="ECO:0000313" key="13">
    <source>
        <dbReference type="EMBL" id="SDI17402.1"/>
    </source>
</evidence>
<protein>
    <recommendedName>
        <fullName evidence="4 12">Heme exporter protein D</fullName>
    </recommendedName>
</protein>
<evidence type="ECO:0000313" key="14">
    <source>
        <dbReference type="Proteomes" id="UP000199382"/>
    </source>
</evidence>
<dbReference type="STRING" id="571298.SAMN04488026_100116"/>
<evidence type="ECO:0000256" key="1">
    <source>
        <dbReference type="ARBA" id="ARBA00002442"/>
    </source>
</evidence>
<evidence type="ECO:0000256" key="11">
    <source>
        <dbReference type="ARBA" id="ARBA00023136"/>
    </source>
</evidence>
<name>A0A1G8IEY2_9RHOB</name>
<evidence type="ECO:0000256" key="8">
    <source>
        <dbReference type="ARBA" id="ARBA00022692"/>
    </source>
</evidence>
<evidence type="ECO:0000256" key="3">
    <source>
        <dbReference type="ARBA" id="ARBA00008741"/>
    </source>
</evidence>
<comment type="subcellular location">
    <subcellularLocation>
        <location evidence="2 12">Cell inner membrane</location>
        <topology evidence="2 12">Single-pass membrane protein</topology>
    </subcellularLocation>
</comment>
<sequence length="60" mass="6459">MMPELGKYAAEVLSAYAVTIALMVALLLISLRHSARTRRALRDVEAARKNRSGKGSATDG</sequence>
<keyword evidence="5 12" id="KW-0813">Transport</keyword>
<evidence type="ECO:0000256" key="4">
    <source>
        <dbReference type="ARBA" id="ARBA00016461"/>
    </source>
</evidence>
<keyword evidence="7 12" id="KW-0997">Cell inner membrane</keyword>
<keyword evidence="6 12" id="KW-1003">Cell membrane</keyword>
<dbReference type="NCBIfam" id="TIGR03141">
    <property type="entry name" value="cytochro_ccmD"/>
    <property type="match status" value="1"/>
</dbReference>
<evidence type="ECO:0000256" key="5">
    <source>
        <dbReference type="ARBA" id="ARBA00022448"/>
    </source>
</evidence>
<keyword evidence="11 12" id="KW-0472">Membrane</keyword>
<comment type="function">
    <text evidence="1 12">Required for the export of heme to the periplasm for the biogenesis of c-type cytochromes.</text>
</comment>
<dbReference type="Pfam" id="PF04995">
    <property type="entry name" value="CcmD"/>
    <property type="match status" value="1"/>
</dbReference>
<reference evidence="13 14" key="1">
    <citation type="submission" date="2016-10" db="EMBL/GenBank/DDBJ databases">
        <authorList>
            <person name="de Groot N.N."/>
        </authorList>
    </citation>
    <scope>NUCLEOTIDE SEQUENCE [LARGE SCALE GENOMIC DNA]</scope>
    <source>
        <strain evidence="13 14">DSM 25294</strain>
    </source>
</reference>
<gene>
    <name evidence="13" type="ORF">SAMN04488026_100116</name>
</gene>
<proteinExistence type="inferred from homology"/>
<dbReference type="OrthoDB" id="7874534at2"/>
<evidence type="ECO:0000256" key="12">
    <source>
        <dbReference type="RuleBase" id="RU363101"/>
    </source>
</evidence>
<dbReference type="Proteomes" id="UP000199382">
    <property type="component" value="Unassembled WGS sequence"/>
</dbReference>
<feature type="transmembrane region" description="Helical" evidence="12">
    <location>
        <begin position="12"/>
        <end position="31"/>
    </location>
</feature>